<proteinExistence type="predicted"/>
<evidence type="ECO:0000256" key="5">
    <source>
        <dbReference type="ARBA" id="ARBA00022692"/>
    </source>
</evidence>
<keyword evidence="2" id="KW-0813">Transport</keyword>
<dbReference type="FunFam" id="1.20.120.350:FF:000095">
    <property type="entry name" value="Voltage-gated Ca2+ channel, alpha subunit"/>
    <property type="match status" value="1"/>
</dbReference>
<dbReference type="InterPro" id="IPR005821">
    <property type="entry name" value="Ion_trans_dom"/>
</dbReference>
<keyword evidence="10 13" id="KW-0472">Membrane</keyword>
<evidence type="ECO:0000256" key="8">
    <source>
        <dbReference type="ARBA" id="ARBA00022989"/>
    </source>
</evidence>
<dbReference type="PANTHER" id="PTHR45628">
    <property type="entry name" value="VOLTAGE-DEPENDENT CALCIUM CHANNEL TYPE A SUBUNIT ALPHA-1"/>
    <property type="match status" value="1"/>
</dbReference>
<evidence type="ECO:0000256" key="7">
    <source>
        <dbReference type="ARBA" id="ARBA00022882"/>
    </source>
</evidence>
<evidence type="ECO:0000256" key="12">
    <source>
        <dbReference type="ARBA" id="ARBA00023303"/>
    </source>
</evidence>
<evidence type="ECO:0000313" key="15">
    <source>
        <dbReference type="EMBL" id="CUG88144.1"/>
    </source>
</evidence>
<feature type="transmembrane region" description="Helical" evidence="13">
    <location>
        <begin position="103"/>
        <end position="124"/>
    </location>
</feature>
<dbReference type="EMBL" id="CYKH01001618">
    <property type="protein sequence ID" value="CUG88144.1"/>
    <property type="molecule type" value="Genomic_DNA"/>
</dbReference>
<dbReference type="SUPFAM" id="SSF81324">
    <property type="entry name" value="Voltage-gated potassium channels"/>
    <property type="match status" value="1"/>
</dbReference>
<evidence type="ECO:0000256" key="13">
    <source>
        <dbReference type="SAM" id="Phobius"/>
    </source>
</evidence>
<protein>
    <submittedName>
        <fullName evidence="15">Voltage-gated ion channel protein, putative</fullName>
    </submittedName>
</protein>
<evidence type="ECO:0000256" key="3">
    <source>
        <dbReference type="ARBA" id="ARBA00022568"/>
    </source>
</evidence>
<keyword evidence="8 13" id="KW-1133">Transmembrane helix</keyword>
<dbReference type="Pfam" id="PF00520">
    <property type="entry name" value="Ion_trans"/>
    <property type="match status" value="1"/>
</dbReference>
<comment type="subcellular location">
    <subcellularLocation>
        <location evidence="1">Membrane</location>
        <topology evidence="1">Multi-pass membrane protein</topology>
    </subcellularLocation>
</comment>
<dbReference type="OrthoDB" id="2984333at2759"/>
<feature type="domain" description="Ion transport" evidence="14">
    <location>
        <begin position="64"/>
        <end position="385"/>
    </location>
</feature>
<dbReference type="Gene3D" id="1.20.120.350">
    <property type="entry name" value="Voltage-gated potassium channels. Chain C"/>
    <property type="match status" value="1"/>
</dbReference>
<name>A0A0S4JD18_BODSA</name>
<accession>A0A0S4JD18</accession>
<evidence type="ECO:0000256" key="4">
    <source>
        <dbReference type="ARBA" id="ARBA00022673"/>
    </source>
</evidence>
<dbReference type="GO" id="GO:0098703">
    <property type="term" value="P:calcium ion import across plasma membrane"/>
    <property type="evidence" value="ECO:0007669"/>
    <property type="project" value="TreeGrafter"/>
</dbReference>
<keyword evidence="3" id="KW-0109">Calcium transport</keyword>
<keyword evidence="16" id="KW-1185">Reference proteome</keyword>
<feature type="transmembrane region" description="Helical" evidence="13">
    <location>
        <begin position="195"/>
        <end position="215"/>
    </location>
</feature>
<evidence type="ECO:0000256" key="1">
    <source>
        <dbReference type="ARBA" id="ARBA00004141"/>
    </source>
</evidence>
<evidence type="ECO:0000256" key="6">
    <source>
        <dbReference type="ARBA" id="ARBA00022837"/>
    </source>
</evidence>
<keyword evidence="4" id="KW-0107">Calcium channel</keyword>
<dbReference type="Proteomes" id="UP000051952">
    <property type="component" value="Unassembled WGS sequence"/>
</dbReference>
<gene>
    <name evidence="15" type="ORF">BSAL_13915</name>
</gene>
<keyword evidence="7" id="KW-0851">Voltage-gated channel</keyword>
<dbReference type="InterPro" id="IPR050599">
    <property type="entry name" value="VDCC_alpha-1_subunit"/>
</dbReference>
<evidence type="ECO:0000259" key="14">
    <source>
        <dbReference type="Pfam" id="PF00520"/>
    </source>
</evidence>
<feature type="transmembrane region" description="Helical" evidence="13">
    <location>
        <begin position="64"/>
        <end position="83"/>
    </location>
</feature>
<evidence type="ECO:0000256" key="2">
    <source>
        <dbReference type="ARBA" id="ARBA00022448"/>
    </source>
</evidence>
<dbReference type="GO" id="GO:0008331">
    <property type="term" value="F:high voltage-gated calcium channel activity"/>
    <property type="evidence" value="ECO:0007669"/>
    <property type="project" value="TreeGrafter"/>
</dbReference>
<dbReference type="InterPro" id="IPR027359">
    <property type="entry name" value="Volt_channel_dom_sf"/>
</dbReference>
<keyword evidence="6" id="KW-0106">Calcium</keyword>
<dbReference type="PANTHER" id="PTHR45628:SF7">
    <property type="entry name" value="VOLTAGE-DEPENDENT CALCIUM CHANNEL TYPE A SUBUNIT ALPHA-1"/>
    <property type="match status" value="1"/>
</dbReference>
<evidence type="ECO:0000313" key="16">
    <source>
        <dbReference type="Proteomes" id="UP000051952"/>
    </source>
</evidence>
<feature type="transmembrane region" description="Helical" evidence="13">
    <location>
        <begin position="355"/>
        <end position="377"/>
    </location>
</feature>
<dbReference type="AlphaFoldDB" id="A0A0S4JD18"/>
<reference evidence="16" key="1">
    <citation type="submission" date="2015-09" db="EMBL/GenBank/DDBJ databases">
        <authorList>
            <consortium name="Pathogen Informatics"/>
        </authorList>
    </citation>
    <scope>NUCLEOTIDE SEQUENCE [LARGE SCALE GENOMIC DNA]</scope>
    <source>
        <strain evidence="16">Lake Konstanz</strain>
    </source>
</reference>
<evidence type="ECO:0000256" key="11">
    <source>
        <dbReference type="ARBA" id="ARBA00023180"/>
    </source>
</evidence>
<keyword evidence="9" id="KW-0406">Ion transport</keyword>
<feature type="transmembrane region" description="Helical" evidence="13">
    <location>
        <begin position="136"/>
        <end position="160"/>
    </location>
</feature>
<dbReference type="GO" id="GO:0005891">
    <property type="term" value="C:voltage-gated calcium channel complex"/>
    <property type="evidence" value="ECO:0007669"/>
    <property type="project" value="TreeGrafter"/>
</dbReference>
<keyword evidence="12" id="KW-0407">Ion channel</keyword>
<dbReference type="VEuPathDB" id="TriTrypDB:BSAL_13915"/>
<evidence type="ECO:0000256" key="10">
    <source>
        <dbReference type="ARBA" id="ARBA00023136"/>
    </source>
</evidence>
<keyword evidence="5 13" id="KW-0812">Transmembrane</keyword>
<evidence type="ECO:0000256" key="9">
    <source>
        <dbReference type="ARBA" id="ARBA00023065"/>
    </source>
</evidence>
<organism evidence="15 16">
    <name type="scientific">Bodo saltans</name>
    <name type="common">Flagellated protozoan</name>
    <dbReference type="NCBI Taxonomy" id="75058"/>
    <lineage>
        <taxon>Eukaryota</taxon>
        <taxon>Discoba</taxon>
        <taxon>Euglenozoa</taxon>
        <taxon>Kinetoplastea</taxon>
        <taxon>Metakinetoplastina</taxon>
        <taxon>Eubodonida</taxon>
        <taxon>Bodonidae</taxon>
        <taxon>Bodo</taxon>
    </lineage>
</organism>
<keyword evidence="11" id="KW-0325">Glycoprotein</keyword>
<sequence>MVSARNLFRYHHPLFIPEDFASSVFNVALDRVDPIRVNCSADSLFLFSTENRFRRACTHITHNAFFKGFILIVILLNSITIALRDPQLQNASSLQQLLDITDIIFISLFALEMAIKVVSYGFLLHSKSYMRHPWNIIDAIVVVSGIITLFVSSGSGVSALRVIRVFRPLRAFAYVKSLRHILNRLVKSIPKMADVFVLLIFIIWFLDVVGVHLFMGCMNSRCFADITGTDILNMTDNVTNSSDSTLSFSGSSSGPDSPIFLTVDGNRTFALIQNDSALCGLKYSSGRQCDVATNGVTLPQQCLILPTSQLYGDDTVYNFNNAAYGFLLVFKIICRDNWPDDYVHLAGGIGLVGSFCYMFIATLFAGYFCVNLFIAVFEAIFSSKDDDDDIDASLTKVNFVTTSTRR</sequence>
<dbReference type="Gene3D" id="1.10.287.70">
    <property type="match status" value="2"/>
</dbReference>